<organism evidence="2">
    <name type="scientific">Cucumis melo</name>
    <name type="common">Muskmelon</name>
    <dbReference type="NCBI Taxonomy" id="3656"/>
    <lineage>
        <taxon>Eukaryota</taxon>
        <taxon>Viridiplantae</taxon>
        <taxon>Streptophyta</taxon>
        <taxon>Embryophyta</taxon>
        <taxon>Tracheophyta</taxon>
        <taxon>Spermatophyta</taxon>
        <taxon>Magnoliopsida</taxon>
        <taxon>eudicotyledons</taxon>
        <taxon>Gunneridae</taxon>
        <taxon>Pentapetalae</taxon>
        <taxon>rosids</taxon>
        <taxon>fabids</taxon>
        <taxon>Cucurbitales</taxon>
        <taxon>Cucurbitaceae</taxon>
        <taxon>Benincaseae</taxon>
        <taxon>Cucumis</taxon>
    </lineage>
</organism>
<reference evidence="2" key="1">
    <citation type="submission" date="2023-03" db="UniProtKB">
        <authorList>
            <consortium name="EnsemblPlants"/>
        </authorList>
    </citation>
    <scope>IDENTIFICATION</scope>
</reference>
<feature type="compositionally biased region" description="Basic and acidic residues" evidence="1">
    <location>
        <begin position="51"/>
        <end position="68"/>
    </location>
</feature>
<dbReference type="EnsemblPlants" id="MELO3C034915.2.1">
    <property type="protein sequence ID" value="MELO3C034915.2.1"/>
    <property type="gene ID" value="MELO3C034915.2"/>
</dbReference>
<proteinExistence type="predicted"/>
<accession>A0A9I9EKA3</accession>
<feature type="region of interest" description="Disordered" evidence="1">
    <location>
        <begin position="51"/>
        <end position="75"/>
    </location>
</feature>
<evidence type="ECO:0000256" key="1">
    <source>
        <dbReference type="SAM" id="MobiDB-lite"/>
    </source>
</evidence>
<dbReference type="Gramene" id="MELO3C034915.2.1">
    <property type="protein sequence ID" value="MELO3C034915.2.1"/>
    <property type="gene ID" value="MELO3C034915.2"/>
</dbReference>
<protein>
    <submittedName>
        <fullName evidence="2">Uncharacterized protein</fullName>
    </submittedName>
</protein>
<name>A0A9I9EKA3_CUCME</name>
<dbReference type="AlphaFoldDB" id="A0A9I9EKA3"/>
<sequence length="75" mass="8818">MKLHSLFDQWIWLISVENRLKKRLFYPGTTGQYSKVTAACTIEKLNVPEEKPYRRTNEGAHHSAEIGRHQIRLKP</sequence>
<evidence type="ECO:0000313" key="2">
    <source>
        <dbReference type="EnsemblPlants" id="MELO3C034915.2.1"/>
    </source>
</evidence>